<protein>
    <submittedName>
        <fullName evidence="1">Major allergen Pru av</fullName>
    </submittedName>
</protein>
<organism evidence="1 2">
    <name type="scientific">Trema orientale</name>
    <name type="common">Charcoal tree</name>
    <name type="synonym">Celtis orientalis</name>
    <dbReference type="NCBI Taxonomy" id="63057"/>
    <lineage>
        <taxon>Eukaryota</taxon>
        <taxon>Viridiplantae</taxon>
        <taxon>Streptophyta</taxon>
        <taxon>Embryophyta</taxon>
        <taxon>Tracheophyta</taxon>
        <taxon>Spermatophyta</taxon>
        <taxon>Magnoliopsida</taxon>
        <taxon>eudicotyledons</taxon>
        <taxon>Gunneridae</taxon>
        <taxon>Pentapetalae</taxon>
        <taxon>rosids</taxon>
        <taxon>fabids</taxon>
        <taxon>Rosales</taxon>
        <taxon>Cannabaceae</taxon>
        <taxon>Trema</taxon>
    </lineage>
</organism>
<dbReference type="EMBL" id="JXTC01000333">
    <property type="protein sequence ID" value="PON63808.1"/>
    <property type="molecule type" value="Genomic_DNA"/>
</dbReference>
<reference evidence="2" key="1">
    <citation type="submission" date="2016-06" db="EMBL/GenBank/DDBJ databases">
        <title>Parallel loss of symbiosis genes in relatives of nitrogen-fixing non-legume Parasponia.</title>
        <authorList>
            <person name="Van Velzen R."/>
            <person name="Holmer R."/>
            <person name="Bu F."/>
            <person name="Rutten L."/>
            <person name="Van Zeijl A."/>
            <person name="Liu W."/>
            <person name="Santuari L."/>
            <person name="Cao Q."/>
            <person name="Sharma T."/>
            <person name="Shen D."/>
            <person name="Roswanjaya Y."/>
            <person name="Wardhani T."/>
            <person name="Kalhor M.S."/>
            <person name="Jansen J."/>
            <person name="Van den Hoogen J."/>
            <person name="Gungor B."/>
            <person name="Hartog M."/>
            <person name="Hontelez J."/>
            <person name="Verver J."/>
            <person name="Yang W.-C."/>
            <person name="Schijlen E."/>
            <person name="Repin R."/>
            <person name="Schilthuizen M."/>
            <person name="Schranz E."/>
            <person name="Heidstra R."/>
            <person name="Miyata K."/>
            <person name="Fedorova E."/>
            <person name="Kohlen W."/>
            <person name="Bisseling T."/>
            <person name="Smit S."/>
            <person name="Geurts R."/>
        </authorList>
    </citation>
    <scope>NUCLEOTIDE SEQUENCE [LARGE SCALE GENOMIC DNA]</scope>
    <source>
        <strain evidence="2">cv. RG33-2</strain>
    </source>
</reference>
<gene>
    <name evidence="1" type="ORF">TorRG33x02_275180</name>
</gene>
<keyword evidence="2" id="KW-1185">Reference proteome</keyword>
<accession>A0A2P5CRX3</accession>
<evidence type="ECO:0000313" key="1">
    <source>
        <dbReference type="EMBL" id="PON63808.1"/>
    </source>
</evidence>
<sequence>MKGALRPLALTKTILSQRLHLIAIKQVEILEGDGGPETIKRSRSAKVSNFEFTLCDMCFNKHGVASTMLCTKQALENLLRDQVEVIPNGGLIHINEGKDKASRLFKVTKAYLKEHSDAYN</sequence>
<dbReference type="Proteomes" id="UP000237000">
    <property type="component" value="Unassembled WGS sequence"/>
</dbReference>
<proteinExistence type="predicted"/>
<name>A0A2P5CRX3_TREOI</name>
<evidence type="ECO:0000313" key="2">
    <source>
        <dbReference type="Proteomes" id="UP000237000"/>
    </source>
</evidence>
<dbReference type="InParanoid" id="A0A2P5CRX3"/>
<dbReference type="AlphaFoldDB" id="A0A2P5CRX3"/>
<dbReference type="OrthoDB" id="1858121at2759"/>
<comment type="caution">
    <text evidence="1">The sequence shown here is derived from an EMBL/GenBank/DDBJ whole genome shotgun (WGS) entry which is preliminary data.</text>
</comment>